<protein>
    <submittedName>
        <fullName evidence="3">PaaI family thioesterase</fullName>
    </submittedName>
</protein>
<evidence type="ECO:0000259" key="2">
    <source>
        <dbReference type="Pfam" id="PF03061"/>
    </source>
</evidence>
<organism evidence="3 4">
    <name type="scientific">Roseomonas acroporae</name>
    <dbReference type="NCBI Taxonomy" id="2937791"/>
    <lineage>
        <taxon>Bacteria</taxon>
        <taxon>Pseudomonadati</taxon>
        <taxon>Pseudomonadota</taxon>
        <taxon>Alphaproteobacteria</taxon>
        <taxon>Acetobacterales</taxon>
        <taxon>Roseomonadaceae</taxon>
        <taxon>Roseomonas</taxon>
    </lineage>
</organism>
<keyword evidence="4" id="KW-1185">Reference proteome</keyword>
<feature type="region of interest" description="Disordered" evidence="1">
    <location>
        <begin position="1"/>
        <end position="22"/>
    </location>
</feature>
<accession>A0A9X1YCH9</accession>
<reference evidence="3" key="1">
    <citation type="submission" date="2022-04" db="EMBL/GenBank/DDBJ databases">
        <title>Roseomonas acroporae sp. nov., isolated from coral Acropora digitifera.</title>
        <authorList>
            <person name="Sun H."/>
        </authorList>
    </citation>
    <scope>NUCLEOTIDE SEQUENCE</scope>
    <source>
        <strain evidence="3">NAR14</strain>
    </source>
</reference>
<dbReference type="GO" id="GO:0016790">
    <property type="term" value="F:thiolester hydrolase activity"/>
    <property type="evidence" value="ECO:0007669"/>
    <property type="project" value="UniProtKB-ARBA"/>
</dbReference>
<dbReference type="SUPFAM" id="SSF54637">
    <property type="entry name" value="Thioesterase/thiol ester dehydrase-isomerase"/>
    <property type="match status" value="1"/>
</dbReference>
<name>A0A9X1YCH9_9PROT</name>
<dbReference type="RefSeq" id="WP_248666067.1">
    <property type="nucleotide sequence ID" value="NZ_JALPRX010000022.1"/>
</dbReference>
<evidence type="ECO:0000313" key="3">
    <source>
        <dbReference type="EMBL" id="MCK8783946.1"/>
    </source>
</evidence>
<dbReference type="InterPro" id="IPR029069">
    <property type="entry name" value="HotDog_dom_sf"/>
</dbReference>
<dbReference type="CDD" id="cd03443">
    <property type="entry name" value="PaaI_thioesterase"/>
    <property type="match status" value="1"/>
</dbReference>
<proteinExistence type="predicted"/>
<dbReference type="Proteomes" id="UP001139516">
    <property type="component" value="Unassembled WGS sequence"/>
</dbReference>
<comment type="caution">
    <text evidence="3">The sequence shown here is derived from an EMBL/GenBank/DDBJ whole genome shotgun (WGS) entry which is preliminary data.</text>
</comment>
<dbReference type="InterPro" id="IPR006683">
    <property type="entry name" value="Thioestr_dom"/>
</dbReference>
<dbReference type="AlphaFoldDB" id="A0A9X1YCH9"/>
<feature type="domain" description="Thioesterase" evidence="2">
    <location>
        <begin position="58"/>
        <end position="131"/>
    </location>
</feature>
<dbReference type="Gene3D" id="3.10.129.10">
    <property type="entry name" value="Hotdog Thioesterase"/>
    <property type="match status" value="1"/>
</dbReference>
<evidence type="ECO:0000256" key="1">
    <source>
        <dbReference type="SAM" id="MobiDB-lite"/>
    </source>
</evidence>
<evidence type="ECO:0000313" key="4">
    <source>
        <dbReference type="Proteomes" id="UP001139516"/>
    </source>
</evidence>
<dbReference type="Pfam" id="PF03061">
    <property type="entry name" value="4HBT"/>
    <property type="match status" value="1"/>
</dbReference>
<gene>
    <name evidence="3" type="ORF">M0638_06075</name>
</gene>
<sequence length="149" mass="15409">MQDAHTPETLAAAGWVPSHEPGLSDTLGGPLWSRPDEGLTDGLPCFGFRTAPHHANGHGMVHGGVLLTVIDHSLGMFVRAATGGQGGVTMQLDTQFVGAVTPGAFVVLHGRLVRAARSVVFVQGRLLAGTQEAASASGIWKLRRATPAG</sequence>
<dbReference type="EMBL" id="JALPRX010000022">
    <property type="protein sequence ID" value="MCK8783946.1"/>
    <property type="molecule type" value="Genomic_DNA"/>
</dbReference>